<dbReference type="InterPro" id="IPR000210">
    <property type="entry name" value="BTB/POZ_dom"/>
</dbReference>
<feature type="domain" description="BTB" evidence="1">
    <location>
        <begin position="166"/>
        <end position="233"/>
    </location>
</feature>
<dbReference type="CDD" id="cd18186">
    <property type="entry name" value="BTB_POZ_ZBTB_KLHL-like"/>
    <property type="match status" value="1"/>
</dbReference>
<dbReference type="AlphaFoldDB" id="A0ABD2XHG6"/>
<dbReference type="PANTHER" id="PTHR24413">
    <property type="entry name" value="SPECKLE-TYPE POZ PROTEIN"/>
    <property type="match status" value="1"/>
</dbReference>
<dbReference type="PROSITE" id="PS50097">
    <property type="entry name" value="BTB"/>
    <property type="match status" value="1"/>
</dbReference>
<proteinExistence type="predicted"/>
<evidence type="ECO:0000259" key="1">
    <source>
        <dbReference type="PROSITE" id="PS50097"/>
    </source>
</evidence>
<comment type="caution">
    <text evidence="2">The sequence shown here is derived from an EMBL/GenBank/DDBJ whole genome shotgun (WGS) entry which is preliminary data.</text>
</comment>
<evidence type="ECO:0000313" key="3">
    <source>
        <dbReference type="Proteomes" id="UP001627154"/>
    </source>
</evidence>
<keyword evidence="3" id="KW-1185">Reference proteome</keyword>
<sequence>MTKGFIVEFYPHYCEWNIGESILRKACESSTKLISPTFLCLRKKPWSFILSTQLHEDKLRIQLIKSENEIMNFDFTGSFLFMSNSKTPDYESEKSARITEDLSETFVFMKVSTFKQEISNYSFNGLIKIQFLIDAKPVKSDGKTLELFHGFPELHSTTLYNQPDFSDVELIVGDKKFYAHKAILANHSPVFATMFKTDMKESKESIVKINDLSAEVVDCLLTWIYTNKVEFHHDIIYNLSYASEKYQITGLKKLCEITLEKSLTTKNWVEFISTADKYSMENLKKIIIAFIVNHKDILTSEIFKEMENLSKKMVLEIFEYFVHKSIQ</sequence>
<dbReference type="SMART" id="SM00225">
    <property type="entry name" value="BTB"/>
    <property type="match status" value="1"/>
</dbReference>
<dbReference type="SUPFAM" id="SSF54695">
    <property type="entry name" value="POZ domain"/>
    <property type="match status" value="1"/>
</dbReference>
<dbReference type="InterPro" id="IPR011333">
    <property type="entry name" value="SKP1/BTB/POZ_sf"/>
</dbReference>
<accession>A0ABD2XHG6</accession>
<protein>
    <recommendedName>
        <fullName evidence="1">BTB domain-containing protein</fullName>
    </recommendedName>
</protein>
<dbReference type="EMBL" id="JBJJXI010000022">
    <property type="protein sequence ID" value="KAL3404946.1"/>
    <property type="molecule type" value="Genomic_DNA"/>
</dbReference>
<reference evidence="2 3" key="1">
    <citation type="journal article" date="2024" name="bioRxiv">
        <title>A reference genome for Trichogramma kaykai: A tiny desert-dwelling parasitoid wasp with competing sex-ratio distorters.</title>
        <authorList>
            <person name="Culotta J."/>
            <person name="Lindsey A.R."/>
        </authorList>
    </citation>
    <scope>NUCLEOTIDE SEQUENCE [LARGE SCALE GENOMIC DNA]</scope>
    <source>
        <strain evidence="2 3">KSX58</strain>
    </source>
</reference>
<dbReference type="Gene3D" id="1.25.40.420">
    <property type="match status" value="1"/>
</dbReference>
<organism evidence="2 3">
    <name type="scientific">Trichogramma kaykai</name>
    <dbReference type="NCBI Taxonomy" id="54128"/>
    <lineage>
        <taxon>Eukaryota</taxon>
        <taxon>Metazoa</taxon>
        <taxon>Ecdysozoa</taxon>
        <taxon>Arthropoda</taxon>
        <taxon>Hexapoda</taxon>
        <taxon>Insecta</taxon>
        <taxon>Pterygota</taxon>
        <taxon>Neoptera</taxon>
        <taxon>Endopterygota</taxon>
        <taxon>Hymenoptera</taxon>
        <taxon>Apocrita</taxon>
        <taxon>Proctotrupomorpha</taxon>
        <taxon>Chalcidoidea</taxon>
        <taxon>Trichogrammatidae</taxon>
        <taxon>Trichogramma</taxon>
    </lineage>
</organism>
<evidence type="ECO:0000313" key="2">
    <source>
        <dbReference type="EMBL" id="KAL3404946.1"/>
    </source>
</evidence>
<dbReference type="Proteomes" id="UP001627154">
    <property type="component" value="Unassembled WGS sequence"/>
</dbReference>
<dbReference type="Pfam" id="PF00651">
    <property type="entry name" value="BTB"/>
    <property type="match status" value="1"/>
</dbReference>
<gene>
    <name evidence="2" type="ORF">TKK_002595</name>
</gene>
<dbReference type="CDD" id="cd14733">
    <property type="entry name" value="BACK"/>
    <property type="match status" value="1"/>
</dbReference>
<name>A0ABD2XHG6_9HYME</name>
<dbReference type="Gene3D" id="3.30.710.10">
    <property type="entry name" value="Potassium Channel Kv1.1, Chain A"/>
    <property type="match status" value="1"/>
</dbReference>